<gene>
    <name evidence="1" type="ORF">HPB49_017466</name>
</gene>
<sequence>MLSEVSNSSSVIGKYALGNNLTLADLAILSQLTLPLEISSIYHSKYPKLASYCGRIKSQLPYFEEMYRAVIDHAKQQ</sequence>
<dbReference type="Proteomes" id="UP000821865">
    <property type="component" value="Chromosome 3"/>
</dbReference>
<accession>A0ACB8D6Y1</accession>
<comment type="caution">
    <text evidence="1">The sequence shown here is derived from an EMBL/GenBank/DDBJ whole genome shotgun (WGS) entry which is preliminary data.</text>
</comment>
<dbReference type="EMBL" id="CM023472">
    <property type="protein sequence ID" value="KAH7960161.1"/>
    <property type="molecule type" value="Genomic_DNA"/>
</dbReference>
<name>A0ACB8D6Y1_DERSI</name>
<organism evidence="1 2">
    <name type="scientific">Dermacentor silvarum</name>
    <name type="common">Tick</name>
    <dbReference type="NCBI Taxonomy" id="543639"/>
    <lineage>
        <taxon>Eukaryota</taxon>
        <taxon>Metazoa</taxon>
        <taxon>Ecdysozoa</taxon>
        <taxon>Arthropoda</taxon>
        <taxon>Chelicerata</taxon>
        <taxon>Arachnida</taxon>
        <taxon>Acari</taxon>
        <taxon>Parasitiformes</taxon>
        <taxon>Ixodida</taxon>
        <taxon>Ixodoidea</taxon>
        <taxon>Ixodidae</taxon>
        <taxon>Rhipicephalinae</taxon>
        <taxon>Dermacentor</taxon>
    </lineage>
</organism>
<protein>
    <submittedName>
        <fullName evidence="1">Uncharacterized protein</fullName>
    </submittedName>
</protein>
<evidence type="ECO:0000313" key="1">
    <source>
        <dbReference type="EMBL" id="KAH7960161.1"/>
    </source>
</evidence>
<proteinExistence type="predicted"/>
<evidence type="ECO:0000313" key="2">
    <source>
        <dbReference type="Proteomes" id="UP000821865"/>
    </source>
</evidence>
<reference evidence="1" key="1">
    <citation type="submission" date="2020-05" db="EMBL/GenBank/DDBJ databases">
        <title>Large-scale comparative analyses of tick genomes elucidate their genetic diversity and vector capacities.</title>
        <authorList>
            <person name="Jia N."/>
            <person name="Wang J."/>
            <person name="Shi W."/>
            <person name="Du L."/>
            <person name="Sun Y."/>
            <person name="Zhan W."/>
            <person name="Jiang J."/>
            <person name="Wang Q."/>
            <person name="Zhang B."/>
            <person name="Ji P."/>
            <person name="Sakyi L.B."/>
            <person name="Cui X."/>
            <person name="Yuan T."/>
            <person name="Jiang B."/>
            <person name="Yang W."/>
            <person name="Lam T.T.-Y."/>
            <person name="Chang Q."/>
            <person name="Ding S."/>
            <person name="Wang X."/>
            <person name="Zhu J."/>
            <person name="Ruan X."/>
            <person name="Zhao L."/>
            <person name="Wei J."/>
            <person name="Que T."/>
            <person name="Du C."/>
            <person name="Cheng J."/>
            <person name="Dai P."/>
            <person name="Han X."/>
            <person name="Huang E."/>
            <person name="Gao Y."/>
            <person name="Liu J."/>
            <person name="Shao H."/>
            <person name="Ye R."/>
            <person name="Li L."/>
            <person name="Wei W."/>
            <person name="Wang X."/>
            <person name="Wang C."/>
            <person name="Yang T."/>
            <person name="Huo Q."/>
            <person name="Li W."/>
            <person name="Guo W."/>
            <person name="Chen H."/>
            <person name="Zhou L."/>
            <person name="Ni X."/>
            <person name="Tian J."/>
            <person name="Zhou Y."/>
            <person name="Sheng Y."/>
            <person name="Liu T."/>
            <person name="Pan Y."/>
            <person name="Xia L."/>
            <person name="Li J."/>
            <person name="Zhao F."/>
            <person name="Cao W."/>
        </authorList>
    </citation>
    <scope>NUCLEOTIDE SEQUENCE</scope>
    <source>
        <strain evidence="1">Dsil-2018</strain>
    </source>
</reference>
<keyword evidence="2" id="KW-1185">Reference proteome</keyword>